<proteinExistence type="predicted"/>
<accession>A0A222ZZH0</accession>
<evidence type="ECO:0000313" key="2">
    <source>
        <dbReference type="EMBL" id="ASR90166.1"/>
    </source>
</evidence>
<evidence type="ECO:0000313" key="4">
    <source>
        <dbReference type="Proteomes" id="UP000214561"/>
    </source>
</evidence>
<reference evidence="3 5" key="2">
    <citation type="submission" date="2018-05" db="EMBL/GenBank/DDBJ databases">
        <title>Genome Sequence of an Efficient Indole-Degrading Bacterium, Alcaligenes sp.YBY.</title>
        <authorList>
            <person name="Yang B."/>
        </authorList>
    </citation>
    <scope>NUCLEOTIDE SEQUENCE [LARGE SCALE GENOMIC DNA]</scope>
    <source>
        <strain evidence="3 5">YBY</strain>
    </source>
</reference>
<reference evidence="3 5" key="3">
    <citation type="submission" date="2018-05" db="EMBL/GenBank/DDBJ databases">
        <authorList>
            <person name="Lanie J.A."/>
            <person name="Ng W.-L."/>
            <person name="Kazmierczak K.M."/>
            <person name="Andrzejewski T.M."/>
            <person name="Davidsen T.M."/>
            <person name="Wayne K.J."/>
            <person name="Tettelin H."/>
            <person name="Glass J.I."/>
            <person name="Rusch D."/>
            <person name="Podicherti R."/>
            <person name="Tsui H.-C.T."/>
            <person name="Winkler M.E."/>
        </authorList>
    </citation>
    <scope>NUCLEOTIDE SEQUENCE [LARGE SCALE GENOMIC DNA]</scope>
    <source>
        <strain evidence="3 5">YBY</strain>
    </source>
</reference>
<dbReference type="EMBL" id="CP021641">
    <property type="protein sequence ID" value="ASR90166.1"/>
    <property type="molecule type" value="Genomic_DNA"/>
</dbReference>
<sequence>MVANFLIKINDWLMIALVVIMAIIGTFMMPILGTIAGIVTGAIIGGFWFVLSGIYQNGKRTVELLERKTLN</sequence>
<dbReference type="AlphaFoldDB" id="A0A222ZZH0"/>
<dbReference type="EMBL" id="QEXO01000001">
    <property type="protein sequence ID" value="PWE15602.1"/>
    <property type="molecule type" value="Genomic_DNA"/>
</dbReference>
<dbReference type="KEGG" id="afq:AFA_12285"/>
<keyword evidence="1" id="KW-0812">Transmembrane</keyword>
<keyword evidence="1" id="KW-1133">Transmembrane helix</keyword>
<feature type="transmembrane region" description="Helical" evidence="1">
    <location>
        <begin position="12"/>
        <end position="29"/>
    </location>
</feature>
<keyword evidence="1" id="KW-0472">Membrane</keyword>
<feature type="transmembrane region" description="Helical" evidence="1">
    <location>
        <begin position="35"/>
        <end position="55"/>
    </location>
</feature>
<protein>
    <submittedName>
        <fullName evidence="3">Uncharacterized protein</fullName>
    </submittedName>
</protein>
<dbReference type="Proteomes" id="UP000245216">
    <property type="component" value="Unassembled WGS sequence"/>
</dbReference>
<reference evidence="2 4" key="1">
    <citation type="submission" date="2017-05" db="EMBL/GenBank/DDBJ databases">
        <authorList>
            <person name="Qiu J.G."/>
            <person name="He J."/>
        </authorList>
    </citation>
    <scope>NUCLEOTIDE SEQUENCE [LARGE SCALE GENOMIC DNA]</scope>
    <source>
        <strain evidence="2 4">JQ135</strain>
    </source>
</reference>
<evidence type="ECO:0000313" key="3">
    <source>
        <dbReference type="EMBL" id="PWE15602.1"/>
    </source>
</evidence>
<evidence type="ECO:0000313" key="5">
    <source>
        <dbReference type="Proteomes" id="UP000245216"/>
    </source>
</evidence>
<evidence type="ECO:0000256" key="1">
    <source>
        <dbReference type="SAM" id="Phobius"/>
    </source>
</evidence>
<organism evidence="3 5">
    <name type="scientific">Alcaligenes faecalis</name>
    <dbReference type="NCBI Taxonomy" id="511"/>
    <lineage>
        <taxon>Bacteria</taxon>
        <taxon>Pseudomonadati</taxon>
        <taxon>Pseudomonadota</taxon>
        <taxon>Betaproteobacteria</taxon>
        <taxon>Burkholderiales</taxon>
        <taxon>Alcaligenaceae</taxon>
        <taxon>Alcaligenes</taxon>
    </lineage>
</organism>
<name>A0A222ZZH0_ALCFA</name>
<gene>
    <name evidence="2" type="ORF">AFA_12285</name>
    <name evidence="3" type="ORF">DF183_02395</name>
</gene>
<dbReference type="Proteomes" id="UP000214561">
    <property type="component" value="Chromosome"/>
</dbReference>